<protein>
    <submittedName>
        <fullName evidence="2">Uncharacterized protein</fullName>
    </submittedName>
</protein>
<dbReference type="GeneID" id="10028523"/>
<dbReference type="RefSeq" id="XP_003173244.1">
    <property type="nucleotide sequence ID" value="XM_003173196.1"/>
</dbReference>
<feature type="compositionally biased region" description="Basic residues" evidence="1">
    <location>
        <begin position="45"/>
        <end position="55"/>
    </location>
</feature>
<feature type="region of interest" description="Disordered" evidence="1">
    <location>
        <begin position="1"/>
        <end position="94"/>
    </location>
</feature>
<proteinExistence type="predicted"/>
<dbReference type="Proteomes" id="UP000002669">
    <property type="component" value="Unassembled WGS sequence"/>
</dbReference>
<keyword evidence="3" id="KW-1185">Reference proteome</keyword>
<evidence type="ECO:0000256" key="1">
    <source>
        <dbReference type="SAM" id="MobiDB-lite"/>
    </source>
</evidence>
<dbReference type="AlphaFoldDB" id="E4UY53"/>
<reference evidence="3" key="1">
    <citation type="journal article" date="2012" name="MBio">
        <title>Comparative genome analysis of Trichophyton rubrum and related dermatophytes reveals candidate genes involved in infection.</title>
        <authorList>
            <person name="Martinez D.A."/>
            <person name="Oliver B.G."/>
            <person name="Graeser Y."/>
            <person name="Goldberg J.M."/>
            <person name="Li W."/>
            <person name="Martinez-Rossi N.M."/>
            <person name="Monod M."/>
            <person name="Shelest E."/>
            <person name="Barton R.C."/>
            <person name="Birch E."/>
            <person name="Brakhage A.A."/>
            <person name="Chen Z."/>
            <person name="Gurr S.J."/>
            <person name="Heiman D."/>
            <person name="Heitman J."/>
            <person name="Kosti I."/>
            <person name="Rossi A."/>
            <person name="Saif S."/>
            <person name="Samalova M."/>
            <person name="Saunders C.W."/>
            <person name="Shea T."/>
            <person name="Summerbell R.C."/>
            <person name="Xu J."/>
            <person name="Young S."/>
            <person name="Zeng Q."/>
            <person name="Birren B.W."/>
            <person name="Cuomo C.A."/>
            <person name="White T.C."/>
        </authorList>
    </citation>
    <scope>NUCLEOTIDE SEQUENCE [LARGE SCALE GENOMIC DNA]</scope>
    <source>
        <strain evidence="3">ATCC MYA-4604 / CBS 118893</strain>
    </source>
</reference>
<sequence>MYSPDVCLFQEPDTDTSHEGATSKDEDEDEDEDGGEKGEASAQMNRRRGRRKTQRKAQLFDERLANQGKQEREAEKQPGQGPGFSADLAGIGRRPWDDSMCFLDERDEKEGGKSTLGGTAAVKQLHAAMRCTTMDDRRGTRQEAAS</sequence>
<dbReference type="HOGENOM" id="CLU_1776998_0_0_1"/>
<name>E4UY53_ARTGP</name>
<feature type="compositionally biased region" description="Acidic residues" evidence="1">
    <location>
        <begin position="25"/>
        <end position="34"/>
    </location>
</feature>
<organism evidence="3">
    <name type="scientific">Arthroderma gypseum (strain ATCC MYA-4604 / CBS 118893)</name>
    <name type="common">Microsporum gypseum</name>
    <dbReference type="NCBI Taxonomy" id="535722"/>
    <lineage>
        <taxon>Eukaryota</taxon>
        <taxon>Fungi</taxon>
        <taxon>Dikarya</taxon>
        <taxon>Ascomycota</taxon>
        <taxon>Pezizomycotina</taxon>
        <taxon>Eurotiomycetes</taxon>
        <taxon>Eurotiomycetidae</taxon>
        <taxon>Onygenales</taxon>
        <taxon>Arthrodermataceae</taxon>
        <taxon>Nannizzia</taxon>
    </lineage>
</organism>
<dbReference type="VEuPathDB" id="FungiDB:MGYG_05833"/>
<dbReference type="EMBL" id="DS989825">
    <property type="protein sequence ID" value="EFR02833.1"/>
    <property type="molecule type" value="Genomic_DNA"/>
</dbReference>
<gene>
    <name evidence="2" type="ORF">MGYG_05833</name>
</gene>
<evidence type="ECO:0000313" key="2">
    <source>
        <dbReference type="EMBL" id="EFR02833.1"/>
    </source>
</evidence>
<feature type="compositionally biased region" description="Basic and acidic residues" evidence="1">
    <location>
        <begin position="58"/>
        <end position="76"/>
    </location>
</feature>
<evidence type="ECO:0000313" key="3">
    <source>
        <dbReference type="Proteomes" id="UP000002669"/>
    </source>
</evidence>
<accession>E4UY53</accession>
<feature type="compositionally biased region" description="Basic and acidic residues" evidence="1">
    <location>
        <begin position="15"/>
        <end position="24"/>
    </location>
</feature>
<dbReference type="InParanoid" id="E4UY53"/>